<dbReference type="OrthoDB" id="7665907at2"/>
<evidence type="ECO:0000256" key="3">
    <source>
        <dbReference type="ARBA" id="ARBA00022679"/>
    </source>
</evidence>
<dbReference type="STRING" id="630626.EBL_c14510"/>
<dbReference type="EMBL" id="CP001560">
    <property type="protein sequence ID" value="AFJ46553.1"/>
    <property type="molecule type" value="Genomic_DNA"/>
</dbReference>
<dbReference type="InterPro" id="IPR001173">
    <property type="entry name" value="Glyco_trans_2-like"/>
</dbReference>
<feature type="domain" description="Glycosyltransferase 2-like" evidence="4">
    <location>
        <begin position="5"/>
        <end position="122"/>
    </location>
</feature>
<accession>I2B7P9</accession>
<organism evidence="5 6">
    <name type="scientific">Shimwellia blattae (strain ATCC 29907 / DSM 4481 / JCM 1650 / NBRC 105725 / CDC 9005-74)</name>
    <name type="common">Escherichia blattae</name>
    <dbReference type="NCBI Taxonomy" id="630626"/>
    <lineage>
        <taxon>Bacteria</taxon>
        <taxon>Pseudomonadati</taxon>
        <taxon>Pseudomonadota</taxon>
        <taxon>Gammaproteobacteria</taxon>
        <taxon>Enterobacterales</taxon>
        <taxon>Enterobacteriaceae</taxon>
        <taxon>Shimwellia</taxon>
    </lineage>
</organism>
<keyword evidence="2" id="KW-0328">Glycosyltransferase</keyword>
<name>I2B7P9_SHIBC</name>
<sequence length="298" mass="34368">MRCTALIVTFNRLEKLKKTISETLKQPFNDIVIVNNGSTDGTSAWLDSLTDERLSLLNLRVNGGGAGGFKAGSEYINQQIDCDWVVFYDDDAYPEANMLENFSSFASLGHEVFCGAVRDLNANICGMNLPFSRIPATFSQNVDYVRHPERYLPDMQRASVVQSVSFVGMIIRSDILRKYTKDIHSELFIYFDDLYFGYRLSSDGCSILFCPELRFRHDVSIQGRCINPEWKIYYLIRNLFLGQKYFPDRPVFSYGAIYLRIIKYIAQLPFQKNKWRYLSFLCKGITHGIKRISGKQHQ</sequence>
<dbReference type="Pfam" id="PF00535">
    <property type="entry name" value="Glycos_transf_2"/>
    <property type="match status" value="1"/>
</dbReference>
<dbReference type="SUPFAM" id="SSF53448">
    <property type="entry name" value="Nucleotide-diphospho-sugar transferases"/>
    <property type="match status" value="1"/>
</dbReference>
<dbReference type="eggNOG" id="COG1216">
    <property type="taxonomic scope" value="Bacteria"/>
</dbReference>
<dbReference type="InterPro" id="IPR029044">
    <property type="entry name" value="Nucleotide-diphossugar_trans"/>
</dbReference>
<reference evidence="5 6" key="1">
    <citation type="journal article" date="2012" name="J. Bacteriol.">
        <title>Complete genome sequence of the B12-producing Shimwellia blattae strain DSM 4481, isolated from a cockroach.</title>
        <authorList>
            <person name="Brzuszkiewicz E."/>
            <person name="Waschkowitz T."/>
            <person name="Wiezer A."/>
            <person name="Daniel R."/>
        </authorList>
    </citation>
    <scope>NUCLEOTIDE SEQUENCE [LARGE SCALE GENOMIC DNA]</scope>
    <source>
        <strain evidence="6">ATCC 29907 / DSM 4481 / JCM 1650 / NBRC 105725 / CDC 9005-74</strain>
    </source>
</reference>
<evidence type="ECO:0000313" key="6">
    <source>
        <dbReference type="Proteomes" id="UP000001955"/>
    </source>
</evidence>
<dbReference type="GO" id="GO:0016757">
    <property type="term" value="F:glycosyltransferase activity"/>
    <property type="evidence" value="ECO:0007669"/>
    <property type="project" value="UniProtKB-KW"/>
</dbReference>
<evidence type="ECO:0000256" key="2">
    <source>
        <dbReference type="ARBA" id="ARBA00022676"/>
    </source>
</evidence>
<accession>K6WEA8</accession>
<comment type="similarity">
    <text evidence="1">Belongs to the glycosyltransferase 2 family.</text>
</comment>
<dbReference type="RefSeq" id="WP_002439960.1">
    <property type="nucleotide sequence ID" value="NC_017910.1"/>
</dbReference>
<dbReference type="KEGG" id="ebt:EBL_c14510"/>
<gene>
    <name evidence="5" type="ordered locus">EBL_c14510</name>
</gene>
<dbReference type="Gene3D" id="3.90.550.10">
    <property type="entry name" value="Spore Coat Polysaccharide Biosynthesis Protein SpsA, Chain A"/>
    <property type="match status" value="1"/>
</dbReference>
<evidence type="ECO:0000256" key="1">
    <source>
        <dbReference type="ARBA" id="ARBA00006739"/>
    </source>
</evidence>
<dbReference type="Proteomes" id="UP000001955">
    <property type="component" value="Chromosome"/>
</dbReference>
<dbReference type="PANTHER" id="PTHR43179:SF12">
    <property type="entry name" value="GALACTOFURANOSYLTRANSFERASE GLFT2"/>
    <property type="match status" value="1"/>
</dbReference>
<dbReference type="AlphaFoldDB" id="I2B7P9"/>
<dbReference type="HOGENOM" id="CLU_023845_2_1_6"/>
<keyword evidence="3 5" id="KW-0808">Transferase</keyword>
<protein>
    <submittedName>
        <fullName evidence="5">Putative glycosyltransferase</fullName>
    </submittedName>
</protein>
<evidence type="ECO:0000259" key="4">
    <source>
        <dbReference type="Pfam" id="PF00535"/>
    </source>
</evidence>
<dbReference type="PANTHER" id="PTHR43179">
    <property type="entry name" value="RHAMNOSYLTRANSFERASE WBBL"/>
    <property type="match status" value="1"/>
</dbReference>
<dbReference type="PATRIC" id="fig|630626.3.peg.1399"/>
<evidence type="ECO:0000313" key="5">
    <source>
        <dbReference type="EMBL" id="AFJ46553.1"/>
    </source>
</evidence>
<proteinExistence type="inferred from homology"/>
<keyword evidence="6" id="KW-1185">Reference proteome</keyword>